<protein>
    <submittedName>
        <fullName evidence="1">Uncharacterized protein</fullName>
    </submittedName>
</protein>
<evidence type="ECO:0000313" key="1">
    <source>
        <dbReference type="EMBL" id="JAH82909.1"/>
    </source>
</evidence>
<organism evidence="1">
    <name type="scientific">Anguilla anguilla</name>
    <name type="common">European freshwater eel</name>
    <name type="synonym">Muraena anguilla</name>
    <dbReference type="NCBI Taxonomy" id="7936"/>
    <lineage>
        <taxon>Eukaryota</taxon>
        <taxon>Metazoa</taxon>
        <taxon>Chordata</taxon>
        <taxon>Craniata</taxon>
        <taxon>Vertebrata</taxon>
        <taxon>Euteleostomi</taxon>
        <taxon>Actinopterygii</taxon>
        <taxon>Neopterygii</taxon>
        <taxon>Teleostei</taxon>
        <taxon>Anguilliformes</taxon>
        <taxon>Anguillidae</taxon>
        <taxon>Anguilla</taxon>
    </lineage>
</organism>
<dbReference type="AlphaFoldDB" id="A0A0E9VXN9"/>
<dbReference type="EMBL" id="GBXM01025668">
    <property type="protein sequence ID" value="JAH82909.1"/>
    <property type="molecule type" value="Transcribed_RNA"/>
</dbReference>
<name>A0A0E9VXN9_ANGAN</name>
<proteinExistence type="predicted"/>
<sequence>MCSILVNRYGRLKVKLFVNDSINQSISKQLYFKS</sequence>
<reference evidence="1" key="1">
    <citation type="submission" date="2014-11" db="EMBL/GenBank/DDBJ databases">
        <authorList>
            <person name="Amaro Gonzalez C."/>
        </authorList>
    </citation>
    <scope>NUCLEOTIDE SEQUENCE</scope>
</reference>
<reference evidence="1" key="2">
    <citation type="journal article" date="2015" name="Fish Shellfish Immunol.">
        <title>Early steps in the European eel (Anguilla anguilla)-Vibrio vulnificus interaction in the gills: Role of the RtxA13 toxin.</title>
        <authorList>
            <person name="Callol A."/>
            <person name="Pajuelo D."/>
            <person name="Ebbesson L."/>
            <person name="Teles M."/>
            <person name="MacKenzie S."/>
            <person name="Amaro C."/>
        </authorList>
    </citation>
    <scope>NUCLEOTIDE SEQUENCE</scope>
</reference>
<accession>A0A0E9VXN9</accession>